<keyword evidence="3" id="KW-1185">Reference proteome</keyword>
<name>A0AAE1D5S4_9GAST</name>
<gene>
    <name evidence="2" type="ORF">RRG08_014401</name>
</gene>
<comment type="caution">
    <text evidence="2">The sequence shown here is derived from an EMBL/GenBank/DDBJ whole genome shotgun (WGS) entry which is preliminary data.</text>
</comment>
<evidence type="ECO:0000313" key="3">
    <source>
        <dbReference type="Proteomes" id="UP001283361"/>
    </source>
</evidence>
<feature type="compositionally biased region" description="Polar residues" evidence="1">
    <location>
        <begin position="66"/>
        <end position="79"/>
    </location>
</feature>
<reference evidence="2" key="1">
    <citation type="journal article" date="2023" name="G3 (Bethesda)">
        <title>A reference genome for the long-term kleptoplast-retaining sea slug Elysia crispata morphotype clarki.</title>
        <authorList>
            <person name="Eastman K.E."/>
            <person name="Pendleton A.L."/>
            <person name="Shaikh M.A."/>
            <person name="Suttiyut T."/>
            <person name="Ogas R."/>
            <person name="Tomko P."/>
            <person name="Gavelis G."/>
            <person name="Widhalm J.R."/>
            <person name="Wisecaver J.H."/>
        </authorList>
    </citation>
    <scope>NUCLEOTIDE SEQUENCE</scope>
    <source>
        <strain evidence="2">ECLA1</strain>
    </source>
</reference>
<evidence type="ECO:0000313" key="2">
    <source>
        <dbReference type="EMBL" id="KAK3757845.1"/>
    </source>
</evidence>
<organism evidence="2 3">
    <name type="scientific">Elysia crispata</name>
    <name type="common">lettuce slug</name>
    <dbReference type="NCBI Taxonomy" id="231223"/>
    <lineage>
        <taxon>Eukaryota</taxon>
        <taxon>Metazoa</taxon>
        <taxon>Spiralia</taxon>
        <taxon>Lophotrochozoa</taxon>
        <taxon>Mollusca</taxon>
        <taxon>Gastropoda</taxon>
        <taxon>Heterobranchia</taxon>
        <taxon>Euthyneura</taxon>
        <taxon>Panpulmonata</taxon>
        <taxon>Sacoglossa</taxon>
        <taxon>Placobranchoidea</taxon>
        <taxon>Plakobranchidae</taxon>
        <taxon>Elysia</taxon>
    </lineage>
</organism>
<feature type="region of interest" description="Disordered" evidence="1">
    <location>
        <begin position="66"/>
        <end position="120"/>
    </location>
</feature>
<dbReference type="EMBL" id="JAWDGP010005317">
    <property type="protein sequence ID" value="KAK3757845.1"/>
    <property type="molecule type" value="Genomic_DNA"/>
</dbReference>
<sequence>MNLSLTTGIPCTEPKPRRRHQVAPVLSVLRETFVYISSSGNIVQIPGGSRHLATFIGTRLEASTSLPDQRFEASTSLPTSALRPQHHYPTSALRPQHRYPTSALRPQHRYPTSALRPEVT</sequence>
<proteinExistence type="predicted"/>
<dbReference type="Proteomes" id="UP001283361">
    <property type="component" value="Unassembled WGS sequence"/>
</dbReference>
<accession>A0AAE1D5S4</accession>
<dbReference type="AlphaFoldDB" id="A0AAE1D5S4"/>
<protein>
    <submittedName>
        <fullName evidence="2">Uncharacterized protein</fullName>
    </submittedName>
</protein>
<evidence type="ECO:0000256" key="1">
    <source>
        <dbReference type="SAM" id="MobiDB-lite"/>
    </source>
</evidence>